<keyword evidence="5 6" id="KW-0472">Membrane</keyword>
<protein>
    <submittedName>
        <fullName evidence="8">C-type cytochrome biogenesis protein CcsB</fullName>
    </submittedName>
</protein>
<evidence type="ECO:0000256" key="2">
    <source>
        <dbReference type="ARBA" id="ARBA00022692"/>
    </source>
</evidence>
<feature type="transmembrane region" description="Helical" evidence="6">
    <location>
        <begin position="62"/>
        <end position="87"/>
    </location>
</feature>
<comment type="subcellular location">
    <subcellularLocation>
        <location evidence="1">Membrane</location>
        <topology evidence="1">Multi-pass membrane protein</topology>
    </subcellularLocation>
</comment>
<keyword evidence="3" id="KW-0201">Cytochrome c-type biogenesis</keyword>
<reference evidence="8 9" key="1">
    <citation type="submission" date="2020-08" db="EMBL/GenBank/DDBJ databases">
        <title>Winkia gen. nov., sp. nov., isolated from faeces of the Anser albifrons in China.</title>
        <authorList>
            <person name="Liu Q."/>
        </authorList>
    </citation>
    <scope>NUCLEOTIDE SEQUENCE [LARGE SCALE GENOMIC DNA]</scope>
    <source>
        <strain evidence="8 9">C62</strain>
    </source>
</reference>
<evidence type="ECO:0000256" key="4">
    <source>
        <dbReference type="ARBA" id="ARBA00022989"/>
    </source>
</evidence>
<dbReference type="GO" id="GO:0020037">
    <property type="term" value="F:heme binding"/>
    <property type="evidence" value="ECO:0007669"/>
    <property type="project" value="InterPro"/>
</dbReference>
<feature type="transmembrane region" description="Helical" evidence="6">
    <location>
        <begin position="240"/>
        <end position="259"/>
    </location>
</feature>
<gene>
    <name evidence="8" type="primary">ccsB</name>
    <name evidence="8" type="ORF">H8R10_07910</name>
</gene>
<evidence type="ECO:0000256" key="1">
    <source>
        <dbReference type="ARBA" id="ARBA00004141"/>
    </source>
</evidence>
<dbReference type="RefSeq" id="WP_191072238.1">
    <property type="nucleotide sequence ID" value="NZ_CP060506.1"/>
</dbReference>
<dbReference type="InterPro" id="IPR017562">
    <property type="entry name" value="Cyt_c_biogenesis_CcsA"/>
</dbReference>
<evidence type="ECO:0000256" key="6">
    <source>
        <dbReference type="SAM" id="Phobius"/>
    </source>
</evidence>
<sequence length="294" mass="31994">MLELAEYLLAAATVFVVAALVANLIVVFRYKSVPTLPDGEKPTISVGGGPSRAVTTPAPTRAGWFGTAFHVLAWVALTIYLGIRIALTGHGPFANQHEFAVSFCWGILLVFLVFALRYGLRAISLVVLPVVAALLLYAHTLDSGVEPLVPALQNNLLLSLHVGFAVVAYGAACVSFGAALLWLVQPKLPAEIRPRRELLDEIGYRAAVTTFPLLTIMIVLGALWADTAWGRYWGWDPKETAAFVTWLIYGGYLHARVVADWRGRRAAWLLIIGFAAVLFAYFGNHFFGGLHSYG</sequence>
<dbReference type="InterPro" id="IPR002541">
    <property type="entry name" value="Cyt_c_assembly"/>
</dbReference>
<feature type="transmembrane region" description="Helical" evidence="6">
    <location>
        <begin position="160"/>
        <end position="184"/>
    </location>
</feature>
<proteinExistence type="predicted"/>
<comment type="caution">
    <text evidence="8">The sequence shown here is derived from an EMBL/GenBank/DDBJ whole genome shotgun (WGS) entry which is preliminary data.</text>
</comment>
<name>A0A8I0GAH5_9ACTO</name>
<dbReference type="GO" id="GO:0017004">
    <property type="term" value="P:cytochrome complex assembly"/>
    <property type="evidence" value="ECO:0007669"/>
    <property type="project" value="UniProtKB-KW"/>
</dbReference>
<feature type="transmembrane region" description="Helical" evidence="6">
    <location>
        <begin position="99"/>
        <end position="116"/>
    </location>
</feature>
<dbReference type="AlphaFoldDB" id="A0A8I0GAH5"/>
<feature type="transmembrane region" description="Helical" evidence="6">
    <location>
        <begin position="123"/>
        <end position="140"/>
    </location>
</feature>
<feature type="transmembrane region" description="Helical" evidence="6">
    <location>
        <begin position="266"/>
        <end position="287"/>
    </location>
</feature>
<dbReference type="GO" id="GO:0005886">
    <property type="term" value="C:plasma membrane"/>
    <property type="evidence" value="ECO:0007669"/>
    <property type="project" value="TreeGrafter"/>
</dbReference>
<evidence type="ECO:0000313" key="8">
    <source>
        <dbReference type="EMBL" id="MBD3690149.1"/>
    </source>
</evidence>
<dbReference type="PANTHER" id="PTHR30071">
    <property type="entry name" value="HEME EXPORTER PROTEIN C"/>
    <property type="match status" value="1"/>
</dbReference>
<evidence type="ECO:0000313" key="9">
    <source>
        <dbReference type="Proteomes" id="UP000627538"/>
    </source>
</evidence>
<accession>A0A8I0GAH5</accession>
<dbReference type="InterPro" id="IPR045062">
    <property type="entry name" value="Cyt_c_biogenesis_CcsA/CcmC"/>
</dbReference>
<feature type="transmembrane region" description="Helical" evidence="6">
    <location>
        <begin position="6"/>
        <end position="28"/>
    </location>
</feature>
<dbReference type="EMBL" id="JACRUO010000002">
    <property type="protein sequence ID" value="MBD3690149.1"/>
    <property type="molecule type" value="Genomic_DNA"/>
</dbReference>
<keyword evidence="2 6" id="KW-0812">Transmembrane</keyword>
<keyword evidence="9" id="KW-1185">Reference proteome</keyword>
<dbReference type="NCBIfam" id="TIGR03144">
    <property type="entry name" value="cytochr_II_ccsB"/>
    <property type="match status" value="1"/>
</dbReference>
<evidence type="ECO:0000256" key="3">
    <source>
        <dbReference type="ARBA" id="ARBA00022748"/>
    </source>
</evidence>
<feature type="domain" description="Cytochrome c assembly protein" evidence="7">
    <location>
        <begin position="103"/>
        <end position="291"/>
    </location>
</feature>
<organism evidence="8 9">
    <name type="scientific">Nanchangia anserum</name>
    <dbReference type="NCBI Taxonomy" id="2692125"/>
    <lineage>
        <taxon>Bacteria</taxon>
        <taxon>Bacillati</taxon>
        <taxon>Actinomycetota</taxon>
        <taxon>Actinomycetes</taxon>
        <taxon>Actinomycetales</taxon>
        <taxon>Actinomycetaceae</taxon>
        <taxon>Nanchangia</taxon>
    </lineage>
</organism>
<feature type="transmembrane region" description="Helical" evidence="6">
    <location>
        <begin position="204"/>
        <end position="225"/>
    </location>
</feature>
<dbReference type="Proteomes" id="UP000627538">
    <property type="component" value="Unassembled WGS sequence"/>
</dbReference>
<dbReference type="PANTHER" id="PTHR30071:SF1">
    <property type="entry name" value="CYTOCHROME B_B6 PROTEIN-RELATED"/>
    <property type="match status" value="1"/>
</dbReference>
<dbReference type="Pfam" id="PF01578">
    <property type="entry name" value="Cytochrom_C_asm"/>
    <property type="match status" value="1"/>
</dbReference>
<evidence type="ECO:0000259" key="7">
    <source>
        <dbReference type="Pfam" id="PF01578"/>
    </source>
</evidence>
<keyword evidence="4 6" id="KW-1133">Transmembrane helix</keyword>
<evidence type="ECO:0000256" key="5">
    <source>
        <dbReference type="ARBA" id="ARBA00023136"/>
    </source>
</evidence>